<dbReference type="InterPro" id="IPR016181">
    <property type="entry name" value="Acyl_CoA_acyltransferase"/>
</dbReference>
<keyword evidence="3" id="KW-1185">Reference proteome</keyword>
<protein>
    <submittedName>
        <fullName evidence="2">GNAT family N-acetyltransferase</fullName>
    </submittedName>
</protein>
<dbReference type="PROSITE" id="PS51186">
    <property type="entry name" value="GNAT"/>
    <property type="match status" value="1"/>
</dbReference>
<dbReference type="InterPro" id="IPR000182">
    <property type="entry name" value="GNAT_dom"/>
</dbReference>
<evidence type="ECO:0000259" key="1">
    <source>
        <dbReference type="PROSITE" id="PS51186"/>
    </source>
</evidence>
<accession>A0A556MK67</accession>
<keyword evidence="2" id="KW-0808">Transferase</keyword>
<dbReference type="CDD" id="cd04301">
    <property type="entry name" value="NAT_SF"/>
    <property type="match status" value="1"/>
</dbReference>
<evidence type="ECO:0000313" key="3">
    <source>
        <dbReference type="Proteomes" id="UP000318733"/>
    </source>
</evidence>
<dbReference type="AlphaFoldDB" id="A0A556MK67"/>
<dbReference type="GO" id="GO:0016747">
    <property type="term" value="F:acyltransferase activity, transferring groups other than amino-acyl groups"/>
    <property type="evidence" value="ECO:0007669"/>
    <property type="project" value="InterPro"/>
</dbReference>
<dbReference type="Gene3D" id="3.40.630.30">
    <property type="match status" value="1"/>
</dbReference>
<dbReference type="Proteomes" id="UP000318733">
    <property type="component" value="Unassembled WGS sequence"/>
</dbReference>
<organism evidence="2 3">
    <name type="scientific">Mucilaginibacter corticis</name>
    <dbReference type="NCBI Taxonomy" id="2597670"/>
    <lineage>
        <taxon>Bacteria</taxon>
        <taxon>Pseudomonadati</taxon>
        <taxon>Bacteroidota</taxon>
        <taxon>Sphingobacteriia</taxon>
        <taxon>Sphingobacteriales</taxon>
        <taxon>Sphingobacteriaceae</taxon>
        <taxon>Mucilaginibacter</taxon>
    </lineage>
</organism>
<dbReference type="OrthoDB" id="5292888at2"/>
<gene>
    <name evidence="2" type="ORF">FO440_10940</name>
</gene>
<sequence>MNNLTIRAARFIMGLNRHTKAVNMRRLSKRGETTDSIIIREVTESDMPALVALHVKTWADTYWLVRRPPTFTIRQSQWSQVFKINDGSWFCYVAESKTGRLVGFAHAKTYGSADLPAYKGQLSKIYLLREYQRLGIGKRLICTVAHQFISRQINSMVLFSEVQNPSGYFYEALSAERLTNKQGKFSGAYGWKNLQALATIC</sequence>
<name>A0A556MK67_9SPHI</name>
<dbReference type="SUPFAM" id="SSF55729">
    <property type="entry name" value="Acyl-CoA N-acyltransferases (Nat)"/>
    <property type="match status" value="1"/>
</dbReference>
<reference evidence="2 3" key="1">
    <citation type="submission" date="2019-07" db="EMBL/GenBank/DDBJ databases">
        <authorList>
            <person name="Huq M.A."/>
        </authorList>
    </citation>
    <scope>NUCLEOTIDE SEQUENCE [LARGE SCALE GENOMIC DNA]</scope>
    <source>
        <strain evidence="2 3">MAH-19</strain>
    </source>
</reference>
<comment type="caution">
    <text evidence="2">The sequence shown here is derived from an EMBL/GenBank/DDBJ whole genome shotgun (WGS) entry which is preliminary data.</text>
</comment>
<feature type="domain" description="N-acetyltransferase" evidence="1">
    <location>
        <begin position="37"/>
        <end position="201"/>
    </location>
</feature>
<proteinExistence type="predicted"/>
<dbReference type="EMBL" id="VLPK01000002">
    <property type="protein sequence ID" value="TSJ40272.1"/>
    <property type="molecule type" value="Genomic_DNA"/>
</dbReference>
<dbReference type="Pfam" id="PF00583">
    <property type="entry name" value="Acetyltransf_1"/>
    <property type="match status" value="1"/>
</dbReference>
<evidence type="ECO:0000313" key="2">
    <source>
        <dbReference type="EMBL" id="TSJ40272.1"/>
    </source>
</evidence>